<proteinExistence type="predicted"/>
<evidence type="ECO:0000256" key="2">
    <source>
        <dbReference type="ARBA" id="ARBA00022679"/>
    </source>
</evidence>
<dbReference type="PANTHER" id="PTHR43861">
    <property type="entry name" value="TRANS-ACONITATE 2-METHYLTRANSFERASE-RELATED"/>
    <property type="match status" value="1"/>
</dbReference>
<name>A0A0U2VJ00_9BACL</name>
<dbReference type="EMBL" id="CP013652">
    <property type="protein sequence ID" value="ALS20758.1"/>
    <property type="molecule type" value="Genomic_DNA"/>
</dbReference>
<evidence type="ECO:0000313" key="4">
    <source>
        <dbReference type="Proteomes" id="UP000061660"/>
    </source>
</evidence>
<dbReference type="KEGG" id="pnp:IJ22_03690"/>
<sequence>MKENRMEQRWDAEHYDERIGFVSRLGQSLIGLLQPKPAERILDLGCGTGDLTHQISLSGAVVTGLDCSETMIAKAKEKYPELRFVEADGETFRLEEGEAPYDAVFSNAALHWMQKPDKAIESVWLSLRPGGRFVAEFGGFGNVGAIIQALTSAVESYGVPVEKRYPWYFPSIGEYASLLEKQGFAVGYAELYDRPTPLDGGERGLRHWLAAFAGTFFAGLSEAEKEEVCLRCEAGLRPKLYDGKQWIADYRRIRIKAVKPVEQAG</sequence>
<gene>
    <name evidence="3" type="ORF">IJ22_03690</name>
</gene>
<dbReference type="RefSeq" id="WP_062406820.1">
    <property type="nucleotide sequence ID" value="NZ_CP013652.1"/>
</dbReference>
<dbReference type="PANTHER" id="PTHR43861:SF1">
    <property type="entry name" value="TRANS-ACONITATE 2-METHYLTRANSFERASE"/>
    <property type="match status" value="1"/>
</dbReference>
<dbReference type="Gene3D" id="3.40.50.150">
    <property type="entry name" value="Vaccinia Virus protein VP39"/>
    <property type="match status" value="1"/>
</dbReference>
<reference evidence="4" key="1">
    <citation type="submission" date="2015-12" db="EMBL/GenBank/DDBJ databases">
        <title>Complete genome sequences of two moderately thermophilic Paenibacillus species.</title>
        <authorList>
            <person name="Butler R.III."/>
            <person name="Wang J."/>
            <person name="Stark B.C."/>
            <person name="Pombert J.-F."/>
        </authorList>
    </citation>
    <scope>NUCLEOTIDE SEQUENCE [LARGE SCALE GENOMIC DNA]</scope>
    <source>
        <strain evidence="4">32O-Y</strain>
    </source>
</reference>
<keyword evidence="2 3" id="KW-0808">Transferase</keyword>
<dbReference type="InterPro" id="IPR029063">
    <property type="entry name" value="SAM-dependent_MTases_sf"/>
</dbReference>
<evidence type="ECO:0000256" key="1">
    <source>
        <dbReference type="ARBA" id="ARBA00022603"/>
    </source>
</evidence>
<dbReference type="InterPro" id="IPR041698">
    <property type="entry name" value="Methyltransf_25"/>
</dbReference>
<dbReference type="GO" id="GO:0032259">
    <property type="term" value="P:methylation"/>
    <property type="evidence" value="ECO:0007669"/>
    <property type="project" value="UniProtKB-KW"/>
</dbReference>
<dbReference type="OrthoDB" id="9760689at2"/>
<dbReference type="Proteomes" id="UP000061660">
    <property type="component" value="Chromosome"/>
</dbReference>
<keyword evidence="1 3" id="KW-0489">Methyltransferase</keyword>
<keyword evidence="4" id="KW-1185">Reference proteome</keyword>
<dbReference type="GO" id="GO:0008168">
    <property type="term" value="F:methyltransferase activity"/>
    <property type="evidence" value="ECO:0007669"/>
    <property type="project" value="UniProtKB-KW"/>
</dbReference>
<dbReference type="Pfam" id="PF13649">
    <property type="entry name" value="Methyltransf_25"/>
    <property type="match status" value="1"/>
</dbReference>
<protein>
    <submittedName>
        <fullName evidence="3">Methyltransferase type 11</fullName>
    </submittedName>
</protein>
<reference evidence="3 4" key="2">
    <citation type="journal article" date="2016" name="Genome Announc.">
        <title>Complete Genome Sequences of Two Interactive Moderate Thermophiles, Paenibacillus napthalenovorans 32O-Y and Paenibacillus sp. 32O-W.</title>
        <authorList>
            <person name="Butler R.R.III."/>
            <person name="Wang J."/>
            <person name="Stark B.C."/>
            <person name="Pombert J.F."/>
        </authorList>
    </citation>
    <scope>NUCLEOTIDE SEQUENCE [LARGE SCALE GENOMIC DNA]</scope>
    <source>
        <strain evidence="3 4">32O-Y</strain>
    </source>
</reference>
<organism evidence="3 4">
    <name type="scientific">Paenibacillus naphthalenovorans</name>
    <dbReference type="NCBI Taxonomy" id="162209"/>
    <lineage>
        <taxon>Bacteria</taxon>
        <taxon>Bacillati</taxon>
        <taxon>Bacillota</taxon>
        <taxon>Bacilli</taxon>
        <taxon>Bacillales</taxon>
        <taxon>Paenibacillaceae</taxon>
        <taxon>Paenibacillus</taxon>
    </lineage>
</organism>
<accession>A0A0U2VJ00</accession>
<dbReference type="SUPFAM" id="SSF53335">
    <property type="entry name" value="S-adenosyl-L-methionine-dependent methyltransferases"/>
    <property type="match status" value="1"/>
</dbReference>
<dbReference type="CDD" id="cd02440">
    <property type="entry name" value="AdoMet_MTases"/>
    <property type="match status" value="1"/>
</dbReference>
<evidence type="ECO:0000313" key="3">
    <source>
        <dbReference type="EMBL" id="ALS20758.1"/>
    </source>
</evidence>
<dbReference type="AlphaFoldDB" id="A0A0U2VJ00"/>
<dbReference type="PATRIC" id="fig|162209.4.peg.389"/>